<dbReference type="GO" id="GO:0016491">
    <property type="term" value="F:oxidoreductase activity"/>
    <property type="evidence" value="ECO:0007669"/>
    <property type="project" value="UniProtKB-UniRule"/>
</dbReference>
<feature type="binding site" description="in other chain" evidence="8">
    <location>
        <begin position="154"/>
        <end position="156"/>
    </location>
    <ligand>
        <name>FMN</name>
        <dbReference type="ChEBI" id="CHEBI:58210"/>
        <note>ligand shared between dimeric partners</note>
    </ligand>
</feature>
<dbReference type="SUPFAM" id="SSF55469">
    <property type="entry name" value="FMN-dependent nitroreductase-like"/>
    <property type="match status" value="1"/>
</dbReference>
<evidence type="ECO:0000256" key="4">
    <source>
        <dbReference type="ARBA" id="ARBA00022857"/>
    </source>
</evidence>
<dbReference type="Gene3D" id="3.40.109.10">
    <property type="entry name" value="NADH Oxidase"/>
    <property type="match status" value="1"/>
</dbReference>
<keyword evidence="5 7" id="KW-0560">Oxidoreductase</keyword>
<dbReference type="InterPro" id="IPR052530">
    <property type="entry name" value="NAD(P)H_nitroreductase"/>
</dbReference>
<comment type="cofactor">
    <cofactor evidence="8">
        <name>FMN</name>
        <dbReference type="ChEBI" id="CHEBI:58210"/>
    </cofactor>
    <text evidence="8">Binds 1 FMN per subunit.</text>
</comment>
<feature type="binding site" evidence="8">
    <location>
        <position position="56"/>
    </location>
    <ligand>
        <name>FMN</name>
        <dbReference type="ChEBI" id="CHEBI:58210"/>
        <note>ligand shared between dimeric partners</note>
    </ligand>
</feature>
<dbReference type="PANTHER" id="PTHR43821:SF1">
    <property type="entry name" value="NAD(P)H NITROREDUCTASE YDJA-RELATED"/>
    <property type="match status" value="1"/>
</dbReference>
<name>B8ELW4_METSB</name>
<dbReference type="InterPro" id="IPR026021">
    <property type="entry name" value="YdjA-like"/>
</dbReference>
<dbReference type="KEGG" id="msl:Msil_1800"/>
<keyword evidence="6 7" id="KW-0520">NAD</keyword>
<dbReference type="HOGENOM" id="CLU_070764_5_0_5"/>
<gene>
    <name evidence="10" type="ordered locus">Msil_1800</name>
</gene>
<dbReference type="Proteomes" id="UP000002257">
    <property type="component" value="Chromosome"/>
</dbReference>
<reference evidence="10 11" key="1">
    <citation type="journal article" date="2010" name="J. Bacteriol.">
        <title>Complete genome sequence of the aerobic facultative methanotroph Methylocella silvestris BL2.</title>
        <authorList>
            <person name="Chen Y."/>
            <person name="Crombie A."/>
            <person name="Rahman M.T."/>
            <person name="Dedysh S.N."/>
            <person name="Liesack W."/>
            <person name="Stott M.B."/>
            <person name="Alam M."/>
            <person name="Theisen A.R."/>
            <person name="Murrell J.C."/>
            <person name="Dunfield P.F."/>
        </authorList>
    </citation>
    <scope>NUCLEOTIDE SEQUENCE [LARGE SCALE GENOMIC DNA]</scope>
    <source>
        <strain evidence="11">DSM 15510 / CIP 108128 / LMG 27833 / NCIMB 13906 / BL2</strain>
    </source>
</reference>
<feature type="binding site" description="in other chain" evidence="8">
    <location>
        <begin position="25"/>
        <end position="27"/>
    </location>
    <ligand>
        <name>FMN</name>
        <dbReference type="ChEBI" id="CHEBI:58210"/>
        <note>ligand shared between dimeric partners</note>
    </ligand>
</feature>
<sequence>MTKAVDSMQTDASDGEALLSLMETRRSAAVAAIGEPGPDDRQLRRLLTIACRAPDHGALEPWRFILIEGEARADASREVARSYAVEYAAMEPAKLQKFTALMERIFVAAPVAIIVVSSPDPAAKISLFEQELSAGAVCMNLLTAANALGFDANWVTGFAATSAGARALFGVRTHEKVAGVIFLGTAKERPAERKRPDIDAIVSRWTPA</sequence>
<keyword evidence="2 7" id="KW-0285">Flavoprotein</keyword>
<feature type="binding site" evidence="8">
    <location>
        <position position="52"/>
    </location>
    <ligand>
        <name>FMN</name>
        <dbReference type="ChEBI" id="CHEBI:58210"/>
        <note>ligand shared between dimeric partners</note>
    </ligand>
</feature>
<dbReference type="EMBL" id="CP001280">
    <property type="protein sequence ID" value="ACK50745.1"/>
    <property type="molecule type" value="Genomic_DNA"/>
</dbReference>
<proteinExistence type="inferred from homology"/>
<keyword evidence="11" id="KW-1185">Reference proteome</keyword>
<evidence type="ECO:0000313" key="10">
    <source>
        <dbReference type="EMBL" id="ACK50745.1"/>
    </source>
</evidence>
<organism evidence="10 11">
    <name type="scientific">Methylocella silvestris (strain DSM 15510 / CIP 108128 / LMG 27833 / NCIMB 13906 / BL2)</name>
    <dbReference type="NCBI Taxonomy" id="395965"/>
    <lineage>
        <taxon>Bacteria</taxon>
        <taxon>Pseudomonadati</taxon>
        <taxon>Pseudomonadota</taxon>
        <taxon>Alphaproteobacteria</taxon>
        <taxon>Hyphomicrobiales</taxon>
        <taxon>Beijerinckiaceae</taxon>
        <taxon>Methylocella</taxon>
    </lineage>
</organism>
<evidence type="ECO:0000256" key="7">
    <source>
        <dbReference type="PIRNR" id="PIRNR000232"/>
    </source>
</evidence>
<evidence type="ECO:0000256" key="3">
    <source>
        <dbReference type="ARBA" id="ARBA00022643"/>
    </source>
</evidence>
<dbReference type="CDD" id="cd02135">
    <property type="entry name" value="YdjA-like"/>
    <property type="match status" value="1"/>
</dbReference>
<dbReference type="PIRSF" id="PIRSF000232">
    <property type="entry name" value="YdjA"/>
    <property type="match status" value="1"/>
</dbReference>
<dbReference type="PANTHER" id="PTHR43821">
    <property type="entry name" value="NAD(P)H NITROREDUCTASE YDJA-RELATED"/>
    <property type="match status" value="1"/>
</dbReference>
<accession>B8ELW4</accession>
<dbReference type="InterPro" id="IPR029479">
    <property type="entry name" value="Nitroreductase"/>
</dbReference>
<dbReference type="STRING" id="395965.Msil_1800"/>
<dbReference type="eggNOG" id="COG0778">
    <property type="taxonomic scope" value="Bacteria"/>
</dbReference>
<dbReference type="RefSeq" id="WP_012590815.1">
    <property type="nucleotide sequence ID" value="NC_011666.1"/>
</dbReference>
<comment type="similarity">
    <text evidence="1 7">Belongs to the nitroreductase family.</text>
</comment>
<evidence type="ECO:0000256" key="2">
    <source>
        <dbReference type="ARBA" id="ARBA00022630"/>
    </source>
</evidence>
<evidence type="ECO:0000256" key="6">
    <source>
        <dbReference type="ARBA" id="ARBA00023027"/>
    </source>
</evidence>
<dbReference type="InterPro" id="IPR000415">
    <property type="entry name" value="Nitroreductase-like"/>
</dbReference>
<evidence type="ECO:0000256" key="1">
    <source>
        <dbReference type="ARBA" id="ARBA00007118"/>
    </source>
</evidence>
<dbReference type="AlphaFoldDB" id="B8ELW4"/>
<evidence type="ECO:0000259" key="9">
    <source>
        <dbReference type="Pfam" id="PF00881"/>
    </source>
</evidence>
<dbReference type="Pfam" id="PF00881">
    <property type="entry name" value="Nitroreductase"/>
    <property type="match status" value="1"/>
</dbReference>
<feature type="domain" description="Nitroreductase" evidence="9">
    <location>
        <begin position="35"/>
        <end position="184"/>
    </location>
</feature>
<dbReference type="EC" id="1.-.-.-" evidence="7"/>
<evidence type="ECO:0000256" key="5">
    <source>
        <dbReference type="ARBA" id="ARBA00023002"/>
    </source>
</evidence>
<evidence type="ECO:0000256" key="8">
    <source>
        <dbReference type="PIRSR" id="PIRSR000232-1"/>
    </source>
</evidence>
<keyword evidence="4 7" id="KW-0521">NADP</keyword>
<keyword evidence="3 7" id="KW-0288">FMN</keyword>
<protein>
    <recommendedName>
        <fullName evidence="7">Putative NAD(P)H nitroreductase</fullName>
        <ecNumber evidence="7">1.-.-.-</ecNumber>
    </recommendedName>
</protein>
<evidence type="ECO:0000313" key="11">
    <source>
        <dbReference type="Proteomes" id="UP000002257"/>
    </source>
</evidence>